<comment type="caution">
    <text evidence="2">The sequence shown here is derived from an EMBL/GenBank/DDBJ whole genome shotgun (WGS) entry which is preliminary data.</text>
</comment>
<sequence>MNMSNINSTRKSSYSHLSATERGEIAAYLTMGKKPAEIARLWGRHLSTICPAIIRGSIKQVMDKSGKQTFFNAYFADSGQHVSKTYCQ</sequence>
<dbReference type="AlphaFoldDB" id="G5K3G0"/>
<feature type="domain" description="Transposase IS30-like HTH" evidence="1">
    <location>
        <begin position="13"/>
        <end position="49"/>
    </location>
</feature>
<dbReference type="STRING" id="764299.STRIC_1329"/>
<dbReference type="Pfam" id="PF13936">
    <property type="entry name" value="HTH_38"/>
    <property type="match status" value="1"/>
</dbReference>
<proteinExistence type="predicted"/>
<dbReference type="InterPro" id="IPR025246">
    <property type="entry name" value="IS30-like_HTH"/>
</dbReference>
<reference evidence="2 3" key="1">
    <citation type="journal article" date="2014" name="Int. J. Syst. Evol. Microbiol.">
        <title>Phylogenomics and the dynamic genome evolution of the genus Streptococcus.</title>
        <authorList>
            <consortium name="The Broad Institute Genome Sequencing Platform"/>
            <person name="Richards V.P."/>
            <person name="Palmer S.R."/>
            <person name="Pavinski Bitar P.D."/>
            <person name="Qin X."/>
            <person name="Weinstock G.M."/>
            <person name="Highlander S.K."/>
            <person name="Town C.D."/>
            <person name="Burne R.A."/>
            <person name="Stanhope M.J."/>
        </authorList>
    </citation>
    <scope>NUCLEOTIDE SEQUENCE [LARGE SCALE GENOMIC DNA]</scope>
    <source>
        <strain evidence="2 3">707-05</strain>
    </source>
</reference>
<dbReference type="EMBL" id="AEUX02000006">
    <property type="protein sequence ID" value="EHI69858.1"/>
    <property type="molecule type" value="Genomic_DNA"/>
</dbReference>
<evidence type="ECO:0000313" key="2">
    <source>
        <dbReference type="EMBL" id="EHI69858.1"/>
    </source>
</evidence>
<organism evidence="2 3">
    <name type="scientific">Streptococcus ictaluri 707-05</name>
    <dbReference type="NCBI Taxonomy" id="764299"/>
    <lineage>
        <taxon>Bacteria</taxon>
        <taxon>Bacillati</taxon>
        <taxon>Bacillota</taxon>
        <taxon>Bacilli</taxon>
        <taxon>Lactobacillales</taxon>
        <taxon>Streptococcaceae</taxon>
        <taxon>Streptococcus</taxon>
    </lineage>
</organism>
<name>G5K3G0_9STRE</name>
<evidence type="ECO:0000259" key="1">
    <source>
        <dbReference type="Pfam" id="PF13936"/>
    </source>
</evidence>
<evidence type="ECO:0000313" key="3">
    <source>
        <dbReference type="Proteomes" id="UP000003330"/>
    </source>
</evidence>
<gene>
    <name evidence="2" type="ORF">STRIC_1329</name>
</gene>
<accession>G5K3G0</accession>
<dbReference type="Proteomes" id="UP000003330">
    <property type="component" value="Unassembled WGS sequence"/>
</dbReference>
<keyword evidence="3" id="KW-1185">Reference proteome</keyword>
<protein>
    <recommendedName>
        <fullName evidence="1">Transposase IS30-like HTH domain-containing protein</fullName>
    </recommendedName>
</protein>